<dbReference type="Pfam" id="PF07995">
    <property type="entry name" value="GSDH"/>
    <property type="match status" value="1"/>
</dbReference>
<dbReference type="GO" id="GO:0016491">
    <property type="term" value="F:oxidoreductase activity"/>
    <property type="evidence" value="ECO:0007669"/>
    <property type="project" value="UniProtKB-KW"/>
</dbReference>
<keyword evidence="7" id="KW-0472">Membrane</keyword>
<dbReference type="InterPro" id="IPR011042">
    <property type="entry name" value="6-blade_b-propeller_TolB-like"/>
</dbReference>
<dbReference type="AlphaFoldDB" id="A0A1R3I9A6"/>
<feature type="region of interest" description="Disordered" evidence="11">
    <location>
        <begin position="354"/>
        <end position="373"/>
    </location>
</feature>
<dbReference type="PROSITE" id="PS50858">
    <property type="entry name" value="BSD"/>
    <property type="match status" value="2"/>
</dbReference>
<comment type="cofactor">
    <cofactor evidence="1">
        <name>pyrroloquinoline quinone</name>
        <dbReference type="ChEBI" id="CHEBI:58442"/>
    </cofactor>
</comment>
<keyword evidence="14" id="KW-1185">Reference proteome</keyword>
<evidence type="ECO:0000256" key="3">
    <source>
        <dbReference type="ARBA" id="ARBA00022475"/>
    </source>
</evidence>
<evidence type="ECO:0000256" key="11">
    <source>
        <dbReference type="SAM" id="MobiDB-lite"/>
    </source>
</evidence>
<gene>
    <name evidence="13" type="ORF">CCACVL1_13880</name>
</gene>
<dbReference type="Gramene" id="OMO79149">
    <property type="protein sequence ID" value="OMO79149"/>
    <property type="gene ID" value="CCACVL1_13880"/>
</dbReference>
<comment type="subcellular location">
    <subcellularLocation>
        <location evidence="2">Cell membrane</location>
        <topology evidence="2">Lipid-anchor</topology>
    </subcellularLocation>
</comment>
<evidence type="ECO:0000256" key="5">
    <source>
        <dbReference type="ARBA" id="ARBA00022891"/>
    </source>
</evidence>
<dbReference type="InterPro" id="IPR012938">
    <property type="entry name" value="Glc/Sorbosone_DH"/>
</dbReference>
<dbReference type="GO" id="GO:0005886">
    <property type="term" value="C:plasma membrane"/>
    <property type="evidence" value="ECO:0007669"/>
    <property type="project" value="UniProtKB-SubCell"/>
</dbReference>
<protein>
    <recommendedName>
        <fullName evidence="12">BSD domain-containing protein</fullName>
    </recommendedName>
</protein>
<keyword evidence="4" id="KW-0732">Signal</keyword>
<comment type="caution">
    <text evidence="13">The sequence shown here is derived from an EMBL/GenBank/DDBJ whole genome shotgun (WGS) entry which is preliminary data.</text>
</comment>
<dbReference type="EMBL" id="AWWV01010460">
    <property type="protein sequence ID" value="OMO79149.1"/>
    <property type="molecule type" value="Genomic_DNA"/>
</dbReference>
<feature type="region of interest" description="Disordered" evidence="11">
    <location>
        <begin position="1"/>
        <end position="20"/>
    </location>
</feature>
<evidence type="ECO:0000256" key="2">
    <source>
        <dbReference type="ARBA" id="ARBA00004193"/>
    </source>
</evidence>
<accession>A0A1R3I9A6</accession>
<dbReference type="FunFam" id="2.120.10.30:FF:000067">
    <property type="entry name" value="HHIP-like 1"/>
    <property type="match status" value="1"/>
</dbReference>
<evidence type="ECO:0000256" key="8">
    <source>
        <dbReference type="ARBA" id="ARBA00023180"/>
    </source>
</evidence>
<dbReference type="PANTHER" id="PTHR19328:SF66">
    <property type="entry name" value="CATALYTICS"/>
    <property type="match status" value="1"/>
</dbReference>
<evidence type="ECO:0000313" key="14">
    <source>
        <dbReference type="Proteomes" id="UP000188268"/>
    </source>
</evidence>
<dbReference type="SUPFAM" id="SSF140383">
    <property type="entry name" value="BSD domain-like"/>
    <property type="match status" value="2"/>
</dbReference>
<dbReference type="Gene3D" id="2.120.10.30">
    <property type="entry name" value="TolB, C-terminal domain"/>
    <property type="match status" value="1"/>
</dbReference>
<dbReference type="InterPro" id="IPR011041">
    <property type="entry name" value="Quinoprot_gluc/sorb_DH_b-prop"/>
</dbReference>
<feature type="domain" description="BSD" evidence="12">
    <location>
        <begin position="189"/>
        <end position="241"/>
    </location>
</feature>
<evidence type="ECO:0000256" key="7">
    <source>
        <dbReference type="ARBA" id="ARBA00023136"/>
    </source>
</evidence>
<evidence type="ECO:0000256" key="6">
    <source>
        <dbReference type="ARBA" id="ARBA00023002"/>
    </source>
</evidence>
<keyword evidence="3" id="KW-1003">Cell membrane</keyword>
<dbReference type="SUPFAM" id="SSF50952">
    <property type="entry name" value="Soluble quinoprotein glucose dehydrogenase"/>
    <property type="match status" value="1"/>
</dbReference>
<dbReference type="Proteomes" id="UP000188268">
    <property type="component" value="Unassembled WGS sequence"/>
</dbReference>
<dbReference type="STRING" id="210143.A0A1R3I9A6"/>
<dbReference type="InterPro" id="IPR005607">
    <property type="entry name" value="BSD_dom"/>
</dbReference>
<dbReference type="OrthoDB" id="360521at2759"/>
<keyword evidence="9" id="KW-0449">Lipoprotein</keyword>
<comment type="similarity">
    <text evidence="10">Belongs to the PQQ oxidoreductase GdhB family.</text>
</comment>
<dbReference type="InterPro" id="IPR035925">
    <property type="entry name" value="BSD_dom_sf"/>
</dbReference>
<keyword evidence="5" id="KW-0634">PQQ</keyword>
<proteinExistence type="inferred from homology"/>
<dbReference type="SMART" id="SM00751">
    <property type="entry name" value="BSD"/>
    <property type="match status" value="2"/>
</dbReference>
<evidence type="ECO:0000256" key="10">
    <source>
        <dbReference type="ARBA" id="ARBA00061483"/>
    </source>
</evidence>
<evidence type="ECO:0000256" key="1">
    <source>
        <dbReference type="ARBA" id="ARBA00001931"/>
    </source>
</evidence>
<reference evidence="13 14" key="1">
    <citation type="submission" date="2013-09" db="EMBL/GenBank/DDBJ databases">
        <title>Corchorus capsularis genome sequencing.</title>
        <authorList>
            <person name="Alam M."/>
            <person name="Haque M.S."/>
            <person name="Islam M.S."/>
            <person name="Emdad E.M."/>
            <person name="Islam M.M."/>
            <person name="Ahmed B."/>
            <person name="Halim A."/>
            <person name="Hossen Q.M.M."/>
            <person name="Hossain M.Z."/>
            <person name="Ahmed R."/>
            <person name="Khan M.M."/>
            <person name="Islam R."/>
            <person name="Rashid M.M."/>
            <person name="Khan S.A."/>
            <person name="Rahman M.S."/>
            <person name="Alam M."/>
        </authorList>
    </citation>
    <scope>NUCLEOTIDE SEQUENCE [LARGE SCALE GENOMIC DNA]</scope>
    <source>
        <strain evidence="14">cv. CVL-1</strain>
        <tissue evidence="13">Whole seedling</tissue>
    </source>
</reference>
<dbReference type="PANTHER" id="PTHR19328">
    <property type="entry name" value="HEDGEHOG-INTERACTING PROTEIN"/>
    <property type="match status" value="1"/>
</dbReference>
<evidence type="ECO:0000259" key="12">
    <source>
        <dbReference type="PROSITE" id="PS50858"/>
    </source>
</evidence>
<evidence type="ECO:0000313" key="13">
    <source>
        <dbReference type="EMBL" id="OMO79149.1"/>
    </source>
</evidence>
<organism evidence="13 14">
    <name type="scientific">Corchorus capsularis</name>
    <name type="common">Jute</name>
    <dbReference type="NCBI Taxonomy" id="210143"/>
    <lineage>
        <taxon>Eukaryota</taxon>
        <taxon>Viridiplantae</taxon>
        <taxon>Streptophyta</taxon>
        <taxon>Embryophyta</taxon>
        <taxon>Tracheophyta</taxon>
        <taxon>Spermatophyta</taxon>
        <taxon>Magnoliopsida</taxon>
        <taxon>eudicotyledons</taxon>
        <taxon>Gunneridae</taxon>
        <taxon>Pentapetalae</taxon>
        <taxon>rosids</taxon>
        <taxon>malvids</taxon>
        <taxon>Malvales</taxon>
        <taxon>Malvaceae</taxon>
        <taxon>Grewioideae</taxon>
        <taxon>Apeibeae</taxon>
        <taxon>Corchorus</taxon>
    </lineage>
</organism>
<feature type="compositionally biased region" description="Basic residues" evidence="11">
    <location>
        <begin position="1"/>
        <end position="14"/>
    </location>
</feature>
<dbReference type="Pfam" id="PF03909">
    <property type="entry name" value="BSD"/>
    <property type="match status" value="1"/>
</dbReference>
<evidence type="ECO:0000256" key="9">
    <source>
        <dbReference type="ARBA" id="ARBA00023288"/>
    </source>
</evidence>
<dbReference type="Gene3D" id="6.10.140.1200">
    <property type="match status" value="1"/>
</dbReference>
<keyword evidence="6" id="KW-0560">Oxidoreductase</keyword>
<dbReference type="SUPFAM" id="SSF50729">
    <property type="entry name" value="PH domain-like"/>
    <property type="match status" value="1"/>
</dbReference>
<sequence length="1238" mass="137035">MAGGHVTKRAKYKTTIKDPGTPGTLRMTLEKILFVPHNPKSAGKLDVEFRFIKGQKHTKEGSNKPPWLNLTNNQNGSFIFEFENFSDLQDCRDFVGKVLAKSGEVSEKPSAANPDEQLSAADLELRIKLLREDSELQKLHKQFVLSGVLTEAEFWATRKKLLDKEASKKTKQRLGFKSAMPDNKSTDGRTNKVTFSLTPEIILQIFAEKPAVHRAFLTYVPKKMAEKDFWTKYFKAEYIHSTRNSHAAAAEAAEDEELAVFLKQDDIVASEARKKIRRVDPTLDMEADEGDDYTHLPDHGIFRDGIKEMPTDSPYEQYRRSIPKEINRHAAVVLEGRVVDVELEDTKAVAEALARSKQESSTKGEANGDTSLDRLHRVSRMTEIEDLQGPNHLPLAPLSIKDARDYFDSQQANAFRTSGGAEQMECSLSMQEAYGSLRESISMIKAMGLKDPIVKPEVANQVFDDLTHSITTTKHHIGKNPQESILDRLPKKTKEDLLHHWTSIIELLRHFWASYPITTPYLYTKVNRLKDAMSQIYPQLEELKGSVPSDIRHQVSLLVRPMHQALDAAIQHYESDMQKRSAREAPITSKTPLSFCQYNGSVCCNSSEDSQLRNQFKSMNVSDSACASLLKSILCARCDQFSAELYRIESELRAVPVLCNSSVSTSSSQSQVAKVDFCSNVWDKCHNVSIASSPFASQGKGGILINSTSKLTDLWQSKAAFCDEFGGASDDGATCFAGGPVILNSSESLAPPPPSGICLEKIGNGSYLNMVAHPDGSNRVFLSNQAGKIWLATVPEEGSGQVLGIVESNPFLDLTDEVHYDAELGLMGMAFHPNFQENGRLFASFNCDKVQWPGCSGRCSCNTDVGCDPSKLVSHNGAQPCQYHSVIAEFTTNSTTTTNLSLVTSIRPVEVRRIFTMGLPFTSHHGGQILFGPEDGYLYFMMGDGGGIGDPQNFSQNKKSLLGKIMRLDIDSIPSATTITELGLWGNYSIPKDNPYLEDKELLPEIWALGFRNPWRCSFDLERPTYFLCADVGQDQYEEVDIVTKGGNYGWRVFEGPFLYNSSNSPVANKSSNSINAILPVMGYNHSDVNRVEGSASVTGGYFYRSLTDPCLYGRYLYADLYADAIWAGTESPKGSGNFSSTQLPLKCAHDSPIQCTSKPDSTSPALGFIFSFGQDNKKNIFILASSGVYRILGPSRCNYTCSRENVTDFNGPGFVPPSSLAVGSKLRRPLGVLLDFP</sequence>
<feature type="non-terminal residue" evidence="13">
    <location>
        <position position="1238"/>
    </location>
</feature>
<keyword evidence="8" id="KW-0325">Glycoprotein</keyword>
<feature type="domain" description="BSD" evidence="12">
    <location>
        <begin position="112"/>
        <end position="166"/>
    </location>
</feature>
<evidence type="ECO:0000256" key="4">
    <source>
        <dbReference type="ARBA" id="ARBA00022729"/>
    </source>
</evidence>
<name>A0A1R3I9A6_COCAP</name>